<keyword evidence="1" id="KW-1133">Transmembrane helix</keyword>
<dbReference type="InterPro" id="IPR012902">
    <property type="entry name" value="N_methyl_site"/>
</dbReference>
<evidence type="ECO:0000313" key="2">
    <source>
        <dbReference type="EMBL" id="SKA25336.1"/>
    </source>
</evidence>
<protein>
    <submittedName>
        <fullName evidence="2">Prepilin-type N-terminal cleavage/methylation domain-containing protein</fullName>
    </submittedName>
</protein>
<keyword evidence="1" id="KW-0812">Transmembrane</keyword>
<keyword evidence="3" id="KW-1185">Reference proteome</keyword>
<dbReference type="EMBL" id="FUWR01000037">
    <property type="protein sequence ID" value="SKA25336.1"/>
    <property type="molecule type" value="Genomic_DNA"/>
</dbReference>
<keyword evidence="1" id="KW-0472">Membrane</keyword>
<feature type="transmembrane region" description="Helical" evidence="1">
    <location>
        <begin position="12"/>
        <end position="34"/>
    </location>
</feature>
<dbReference type="Pfam" id="PF07963">
    <property type="entry name" value="N_methyl"/>
    <property type="match status" value="1"/>
</dbReference>
<gene>
    <name evidence="2" type="ORF">SAMN02745119_03378</name>
</gene>
<evidence type="ECO:0000313" key="3">
    <source>
        <dbReference type="Proteomes" id="UP000190102"/>
    </source>
</evidence>
<accession>A0A1T4SB53</accession>
<reference evidence="3" key="1">
    <citation type="submission" date="2017-02" db="EMBL/GenBank/DDBJ databases">
        <authorList>
            <person name="Varghese N."/>
            <person name="Submissions S."/>
        </authorList>
    </citation>
    <scope>NUCLEOTIDE SEQUENCE [LARGE SCALE GENOMIC DNA]</scope>
    <source>
        <strain evidence="3">ATCC BAA-34</strain>
    </source>
</reference>
<dbReference type="Gene3D" id="3.30.700.10">
    <property type="entry name" value="Glycoprotein, Type 4 Pilin"/>
    <property type="match status" value="1"/>
</dbReference>
<dbReference type="SUPFAM" id="SSF54523">
    <property type="entry name" value="Pili subunits"/>
    <property type="match status" value="1"/>
</dbReference>
<name>A0A1T4SB53_9BACT</name>
<dbReference type="RefSeq" id="WP_078791615.1">
    <property type="nucleotide sequence ID" value="NZ_FUWR01000037.1"/>
</dbReference>
<evidence type="ECO:0000256" key="1">
    <source>
        <dbReference type="SAM" id="Phobius"/>
    </source>
</evidence>
<sequence length="323" mass="34824">MRQHAYKQNGFTLIELLIVVAILGIVMGAVYSVFIANQRTAYTTDEVVEVQQNLRIAMEAVTKDLYSAGFLIDTANTPAISAFANDGGLKSAQVLNQAPVPAGSDTVTINMASLNNAFTRSSTDVSTGSSTITVMPPVAATQVAAIRLFNNNNSIKIIRFESGKYRDLGLYTINPVGGVDIPNNTINFTPALTEDVKIGDRIVLVPAGSITPPTVRYELVNAATTTAGPNTCPNNQLCLQRTIPTGSEIVAQNMSDFQLRYVLDDNTVTDTPADTKLIKAVIVTVWGETQTTRLLSANVPKIRQLSSVIRLRNRINKADDSSF</sequence>
<dbReference type="OrthoDB" id="5397385at2"/>
<dbReference type="Proteomes" id="UP000190102">
    <property type="component" value="Unassembled WGS sequence"/>
</dbReference>
<dbReference type="AlphaFoldDB" id="A0A1T4SB53"/>
<organism evidence="2 3">
    <name type="scientific">Trichlorobacter thiogenes</name>
    <dbReference type="NCBI Taxonomy" id="115783"/>
    <lineage>
        <taxon>Bacteria</taxon>
        <taxon>Pseudomonadati</taxon>
        <taxon>Thermodesulfobacteriota</taxon>
        <taxon>Desulfuromonadia</taxon>
        <taxon>Geobacterales</taxon>
        <taxon>Geobacteraceae</taxon>
        <taxon>Trichlorobacter</taxon>
    </lineage>
</organism>
<dbReference type="NCBIfam" id="TIGR02532">
    <property type="entry name" value="IV_pilin_GFxxxE"/>
    <property type="match status" value="1"/>
</dbReference>
<dbReference type="InterPro" id="IPR045584">
    <property type="entry name" value="Pilin-like"/>
</dbReference>
<dbReference type="STRING" id="115783.SAMN02745119_03378"/>
<proteinExistence type="predicted"/>